<dbReference type="InterPro" id="IPR050138">
    <property type="entry name" value="DHOase/Allantoinase_Hydrolase"/>
</dbReference>
<evidence type="ECO:0000256" key="4">
    <source>
        <dbReference type="ARBA" id="ARBA00022801"/>
    </source>
</evidence>
<feature type="binding site" evidence="6">
    <location>
        <position position="201"/>
    </location>
    <ligand>
        <name>Zn(2+)</name>
        <dbReference type="ChEBI" id="CHEBI:29105"/>
        <label>2</label>
    </ligand>
</feature>
<evidence type="ECO:0000256" key="6">
    <source>
        <dbReference type="HAMAP-Rule" id="MF_00220"/>
    </source>
</evidence>
<dbReference type="EMBL" id="JAHHQF010000039">
    <property type="protein sequence ID" value="MBT9281520.1"/>
    <property type="molecule type" value="Genomic_DNA"/>
</dbReference>
<dbReference type="PANTHER" id="PTHR43668:SF2">
    <property type="entry name" value="ALLANTOINASE"/>
    <property type="match status" value="1"/>
</dbReference>
<keyword evidence="3 6" id="KW-0479">Metal-binding</keyword>
<evidence type="ECO:0000313" key="10">
    <source>
        <dbReference type="Proteomes" id="UP000748108"/>
    </source>
</evidence>
<comment type="cofactor">
    <cofactor evidence="6">
        <name>Zn(2+)</name>
        <dbReference type="ChEBI" id="CHEBI:29105"/>
    </cofactor>
    <text evidence="6">Binds 2 Zn(2+) ions per subunit.</text>
</comment>
<dbReference type="GO" id="GO:0008270">
    <property type="term" value="F:zinc ion binding"/>
    <property type="evidence" value="ECO:0007669"/>
    <property type="project" value="UniProtKB-UniRule"/>
</dbReference>
<feature type="binding site" evidence="6">
    <location>
        <position position="337"/>
    </location>
    <ligand>
        <name>Zn(2+)</name>
        <dbReference type="ChEBI" id="CHEBI:29105"/>
        <label>1</label>
    </ligand>
</feature>
<feature type="binding site" evidence="6">
    <location>
        <begin position="84"/>
        <end position="86"/>
    </location>
    <ligand>
        <name>substrate</name>
    </ligand>
</feature>
<dbReference type="AlphaFoldDB" id="A0A947CX91"/>
<keyword evidence="4 6" id="KW-0378">Hydrolase</keyword>
<protein>
    <recommendedName>
        <fullName evidence="6">Dihydroorotase</fullName>
        <shortName evidence="6">DHOase</shortName>
        <ecNumber evidence="6">3.5.2.3</ecNumber>
    </recommendedName>
</protein>
<dbReference type="SUPFAM" id="SSF51338">
    <property type="entry name" value="Composite domain of metallo-dependent hydrolases"/>
    <property type="match status" value="1"/>
</dbReference>
<feature type="binding site" evidence="6">
    <location>
        <position position="82"/>
    </location>
    <ligand>
        <name>Zn(2+)</name>
        <dbReference type="ChEBI" id="CHEBI:29105"/>
        <label>1</label>
    </ligand>
</feature>
<dbReference type="SUPFAM" id="SSF51556">
    <property type="entry name" value="Metallo-dependent hydrolases"/>
    <property type="match status" value="1"/>
</dbReference>
<name>A0A947CX91_HYDSH</name>
<organism evidence="9 10">
    <name type="scientific">Hydrogenibacillus schlegelii</name>
    <name type="common">Bacillus schlegelii</name>
    <dbReference type="NCBI Taxonomy" id="1484"/>
    <lineage>
        <taxon>Bacteria</taxon>
        <taxon>Bacillati</taxon>
        <taxon>Bacillota</taxon>
        <taxon>Bacilli</taxon>
        <taxon>Bacillales</taxon>
        <taxon>Bacillales Family X. Incertae Sedis</taxon>
        <taxon>Hydrogenibacillus</taxon>
    </lineage>
</organism>
<comment type="function">
    <text evidence="1 6">Catalyzes the reversible cyclization of carbamoyl aspartate to dihydroorotate.</text>
</comment>
<feature type="active site" evidence="6">
    <location>
        <position position="337"/>
    </location>
</feature>
<comment type="pathway">
    <text evidence="6">Pyrimidine metabolism; UMP biosynthesis via de novo pathway; (S)-dihydroorotate from bicarbonate: step 3/3.</text>
</comment>
<feature type="region of interest" description="Disordered" evidence="7">
    <location>
        <begin position="290"/>
        <end position="310"/>
    </location>
</feature>
<dbReference type="HAMAP" id="MF_00220_B">
    <property type="entry name" value="PyrC_classI_B"/>
    <property type="match status" value="1"/>
</dbReference>
<dbReference type="NCBIfam" id="TIGR00857">
    <property type="entry name" value="pyrC_multi"/>
    <property type="match status" value="1"/>
</dbReference>
<evidence type="ECO:0000256" key="3">
    <source>
        <dbReference type="ARBA" id="ARBA00022723"/>
    </source>
</evidence>
<dbReference type="PROSITE" id="PS00482">
    <property type="entry name" value="DIHYDROOROTASE_1"/>
    <property type="match status" value="1"/>
</dbReference>
<dbReference type="GO" id="GO:0044205">
    <property type="term" value="P:'de novo' UMP biosynthetic process"/>
    <property type="evidence" value="ECO:0007669"/>
    <property type="project" value="UniProtKB-UniRule"/>
</dbReference>
<comment type="catalytic activity">
    <reaction evidence="6">
        <text>(S)-dihydroorotate + H2O = N-carbamoyl-L-aspartate + H(+)</text>
        <dbReference type="Rhea" id="RHEA:24296"/>
        <dbReference type="ChEBI" id="CHEBI:15377"/>
        <dbReference type="ChEBI" id="CHEBI:15378"/>
        <dbReference type="ChEBI" id="CHEBI:30864"/>
        <dbReference type="ChEBI" id="CHEBI:32814"/>
        <dbReference type="EC" id="3.5.2.3"/>
    </reaction>
</comment>
<feature type="binding site" evidence="6">
    <location>
        <position position="116"/>
    </location>
    <ligand>
        <name>substrate</name>
    </ligand>
</feature>
<feature type="domain" description="Dihydroorotase catalytic" evidence="8">
    <location>
        <begin position="74"/>
        <end position="257"/>
    </location>
</feature>
<evidence type="ECO:0000256" key="7">
    <source>
        <dbReference type="SAM" id="MobiDB-lite"/>
    </source>
</evidence>
<dbReference type="InterPro" id="IPR004722">
    <property type="entry name" value="DHOase"/>
</dbReference>
<feature type="binding site" evidence="6">
    <location>
        <position position="84"/>
    </location>
    <ligand>
        <name>Zn(2+)</name>
        <dbReference type="ChEBI" id="CHEBI:29105"/>
        <label>1</label>
    </ligand>
</feature>
<dbReference type="InterPro" id="IPR032466">
    <property type="entry name" value="Metal_Hydrolase"/>
</dbReference>
<accession>A0A947CX91</accession>
<dbReference type="PANTHER" id="PTHR43668">
    <property type="entry name" value="ALLANTOINASE"/>
    <property type="match status" value="1"/>
</dbReference>
<comment type="similarity">
    <text evidence="2 6">Belongs to the metallo-dependent hydrolases superfamily. DHOase family. Class I DHOase subfamily.</text>
</comment>
<proteinExistence type="inferred from homology"/>
<dbReference type="GO" id="GO:0006145">
    <property type="term" value="P:purine nucleobase catabolic process"/>
    <property type="evidence" value="ECO:0007669"/>
    <property type="project" value="TreeGrafter"/>
</dbReference>
<feature type="region of interest" description="Disordered" evidence="7">
    <location>
        <begin position="1"/>
        <end position="21"/>
    </location>
</feature>
<comment type="caution">
    <text evidence="9">The sequence shown here is derived from an EMBL/GenBank/DDBJ whole genome shotgun (WGS) entry which is preliminary data.</text>
</comment>
<dbReference type="Pfam" id="PF12890">
    <property type="entry name" value="DHOase"/>
    <property type="match status" value="1"/>
</dbReference>
<evidence type="ECO:0000256" key="5">
    <source>
        <dbReference type="ARBA" id="ARBA00022975"/>
    </source>
</evidence>
<dbReference type="InterPro" id="IPR011059">
    <property type="entry name" value="Metal-dep_hydrolase_composite"/>
</dbReference>
<feature type="binding site" evidence="6">
    <location>
        <position position="174"/>
    </location>
    <ligand>
        <name>Zn(2+)</name>
        <dbReference type="ChEBI" id="CHEBI:29105"/>
        <label>2</label>
    </ligand>
</feature>
<evidence type="ECO:0000256" key="1">
    <source>
        <dbReference type="ARBA" id="ARBA00002368"/>
    </source>
</evidence>
<dbReference type="PROSITE" id="PS00483">
    <property type="entry name" value="DIHYDROOROTASE_2"/>
    <property type="match status" value="1"/>
</dbReference>
<feature type="binding site" evidence="6">
    <location>
        <position position="254"/>
    </location>
    <ligand>
        <name>Zn(2+)</name>
        <dbReference type="ChEBI" id="CHEBI:29105"/>
        <label>2</label>
    </ligand>
</feature>
<dbReference type="Gene3D" id="2.30.40.10">
    <property type="entry name" value="Urease, subunit C, domain 1"/>
    <property type="match status" value="1"/>
</dbReference>
<dbReference type="GO" id="GO:0004151">
    <property type="term" value="F:dihydroorotase activity"/>
    <property type="evidence" value="ECO:0007669"/>
    <property type="project" value="UniProtKB-UniRule"/>
</dbReference>
<dbReference type="InterPro" id="IPR002195">
    <property type="entry name" value="Dihydroorotase_CS"/>
</dbReference>
<sequence length="471" mass="50936">MRPASPKRSAGRTLRPRGRGRPVRRWIANGRLFTPDGKEAVGHLAVEGGWIADVRFGPPPPPAEVALDAEGLWLFPAFVDVHVHFREPGQTHKETIETGSRAAARGGFATVVMMPNTDPPLDRPERFRAALRQAARTARVRVYGTAAITLDQRGETLVDMAALARLGAVGFTDDGRGIARSDVMRAAFRLARAVDRPILMHSEDAALSAGGVFRPEAPPVRRGVRPWPKVAEAAPLFRDVLLAAEAKARYHVQHVSTALSLEAIALGRRLGADVSAEVTPHHLILTAEDIPDVDPDTPEGRRRLGPYKMNPPLAPAADVDALRRALADGTIDLVATDHAPHAEDEKARPIDRSPFGIVGLETAFPLLFTALVRTGHLTLRRLVEAMSVRPAARFRLPGGRIAPGAPADVVLVDLETPRPVDPATFFSKGKNTPFAGRVLYGWPVATFVAGRVIYADPDRVPPSALRRFGGR</sequence>
<dbReference type="Proteomes" id="UP000748108">
    <property type="component" value="Unassembled WGS sequence"/>
</dbReference>
<dbReference type="GO" id="GO:0005737">
    <property type="term" value="C:cytoplasm"/>
    <property type="evidence" value="ECO:0007669"/>
    <property type="project" value="TreeGrafter"/>
</dbReference>
<feature type="binding site" evidence="6">
    <location>
        <position position="174"/>
    </location>
    <ligand>
        <name>Zn(2+)</name>
        <dbReference type="ChEBI" id="CHEBI:29105"/>
        <label>1</label>
    </ligand>
</feature>
<evidence type="ECO:0000256" key="2">
    <source>
        <dbReference type="ARBA" id="ARBA00010286"/>
    </source>
</evidence>
<dbReference type="InterPro" id="IPR024403">
    <property type="entry name" value="DHOase_cat"/>
</dbReference>
<dbReference type="CDD" id="cd01317">
    <property type="entry name" value="DHOase_IIa"/>
    <property type="match status" value="1"/>
</dbReference>
<feature type="binding site" evidence="6">
    <location>
        <begin position="355"/>
        <end position="356"/>
    </location>
    <ligand>
        <name>substrate</name>
    </ligand>
</feature>
<gene>
    <name evidence="6" type="primary">pyrC</name>
    <name evidence="9" type="ORF">KM312_02475</name>
</gene>
<dbReference type="GO" id="GO:0004038">
    <property type="term" value="F:allantoinase activity"/>
    <property type="evidence" value="ECO:0007669"/>
    <property type="project" value="TreeGrafter"/>
</dbReference>
<dbReference type="Gene3D" id="3.20.20.140">
    <property type="entry name" value="Metal-dependent hydrolases"/>
    <property type="match status" value="1"/>
</dbReference>
<feature type="binding site" evidence="6">
    <location>
        <position position="310"/>
    </location>
    <ligand>
        <name>substrate</name>
    </ligand>
</feature>
<evidence type="ECO:0000313" key="9">
    <source>
        <dbReference type="EMBL" id="MBT9281520.1"/>
    </source>
</evidence>
<reference evidence="9" key="1">
    <citation type="journal article" date="2021" name="Microbiology">
        <title>Metagenomic Analysis of the Microbial Community in the Underground Coal Fire Area (Kemerovo Region, Russia) Revealed Predominance of Thermophilic Members of the Phyla Deinococcus-thermus, Aquificae, and Firmicutes.</title>
        <authorList>
            <person name="Kadnikov V."/>
            <person name="Mardanov A.V."/>
            <person name="Beletsky A.V."/>
            <person name="Karnachuk O.V."/>
            <person name="Ravin N.V."/>
        </authorList>
    </citation>
    <scope>NUCLEOTIDE SEQUENCE</scope>
    <source>
        <strain evidence="9">RBS10-49</strain>
    </source>
</reference>
<keyword evidence="6" id="KW-0862">Zinc</keyword>
<dbReference type="EC" id="3.5.2.3" evidence="6"/>
<feature type="binding site" evidence="6">
    <location>
        <position position="341"/>
    </location>
    <ligand>
        <name>substrate</name>
    </ligand>
</feature>
<keyword evidence="5 6" id="KW-0665">Pyrimidine biosynthesis</keyword>
<evidence type="ECO:0000259" key="8">
    <source>
        <dbReference type="Pfam" id="PF12890"/>
    </source>
</evidence>